<evidence type="ECO:0000313" key="2">
    <source>
        <dbReference type="Proteomes" id="UP000326950"/>
    </source>
</evidence>
<sequence length="166" mass="19522">MTVDSHATFFDLKNLQPLSDRFNIDAVARRLFTNGIIFTKHDYANDHRFFQMSYEELLQRTDKPQRYHLPNDRGVIFLGQHIALIPIAVYGDHNIVTWRCEICCEQMSQEDFINRTIIPDLSPRKFVWDRTYLDRECDQDIKATTALVFHGKDRPSLPFLGPTVIY</sequence>
<gene>
    <name evidence="1" type="ORF">BDV40DRAFT_298157</name>
</gene>
<keyword evidence="2" id="KW-1185">Reference proteome</keyword>
<protein>
    <submittedName>
        <fullName evidence="1">Uncharacterized protein</fullName>
    </submittedName>
</protein>
<reference evidence="1 2" key="1">
    <citation type="submission" date="2019-04" db="EMBL/GenBank/DDBJ databases">
        <title>Friends and foes A comparative genomics study of 23 Aspergillus species from section Flavi.</title>
        <authorList>
            <consortium name="DOE Joint Genome Institute"/>
            <person name="Kjaerbolling I."/>
            <person name="Vesth T."/>
            <person name="Frisvad J.C."/>
            <person name="Nybo J.L."/>
            <person name="Theobald S."/>
            <person name="Kildgaard S."/>
            <person name="Isbrandt T."/>
            <person name="Kuo A."/>
            <person name="Sato A."/>
            <person name="Lyhne E.K."/>
            <person name="Kogle M.E."/>
            <person name="Wiebenga A."/>
            <person name="Kun R.S."/>
            <person name="Lubbers R.J."/>
            <person name="Makela M.R."/>
            <person name="Barry K."/>
            <person name="Chovatia M."/>
            <person name="Clum A."/>
            <person name="Daum C."/>
            <person name="Haridas S."/>
            <person name="He G."/>
            <person name="LaButti K."/>
            <person name="Lipzen A."/>
            <person name="Mondo S."/>
            <person name="Riley R."/>
            <person name="Salamov A."/>
            <person name="Simmons B.A."/>
            <person name="Magnuson J.K."/>
            <person name="Henrissat B."/>
            <person name="Mortensen U.H."/>
            <person name="Larsen T.O."/>
            <person name="Devries R.P."/>
            <person name="Grigoriev I.V."/>
            <person name="Machida M."/>
            <person name="Baker S.E."/>
            <person name="Andersen M.R."/>
        </authorList>
    </citation>
    <scope>NUCLEOTIDE SEQUENCE [LARGE SCALE GENOMIC DNA]</scope>
    <source>
        <strain evidence="1 2">CBS 117626</strain>
    </source>
</reference>
<dbReference type="Proteomes" id="UP000326950">
    <property type="component" value="Unassembled WGS sequence"/>
</dbReference>
<name>A0A5N6V2I1_ASPTM</name>
<evidence type="ECO:0000313" key="1">
    <source>
        <dbReference type="EMBL" id="KAE8164840.1"/>
    </source>
</evidence>
<proteinExistence type="predicted"/>
<organism evidence="1 2">
    <name type="scientific">Aspergillus tamarii</name>
    <dbReference type="NCBI Taxonomy" id="41984"/>
    <lineage>
        <taxon>Eukaryota</taxon>
        <taxon>Fungi</taxon>
        <taxon>Dikarya</taxon>
        <taxon>Ascomycota</taxon>
        <taxon>Pezizomycotina</taxon>
        <taxon>Eurotiomycetes</taxon>
        <taxon>Eurotiomycetidae</taxon>
        <taxon>Eurotiales</taxon>
        <taxon>Aspergillaceae</taxon>
        <taxon>Aspergillus</taxon>
        <taxon>Aspergillus subgen. Circumdati</taxon>
    </lineage>
</organism>
<dbReference type="EMBL" id="ML738605">
    <property type="protein sequence ID" value="KAE8164840.1"/>
    <property type="molecule type" value="Genomic_DNA"/>
</dbReference>
<accession>A0A5N6V2I1</accession>
<dbReference type="AlphaFoldDB" id="A0A5N6V2I1"/>